<proteinExistence type="predicted"/>
<dbReference type="AlphaFoldDB" id="A0A0R3VZ75"/>
<sequence>MKLPWVGSKMISSTHKSKVAIVEREERDVCGIHETKVPSSLEIGKGRVVKGDEVVGEGSQTGVPIGQHYARCDLGSLIDVQGRSAHVVDLTRSLGGHWEARALDSQEERRRLSCIAHHAVKQNVLSCSQRVDSLSHLGRRQPPKQCVVVSMINCGIKKDHGEVAMGRGIDRVVPGPHLAIPDMRASGESNQTMGVLQPQCVGGINLMQIQRIGNVQFGTPNSNGGYVLVSG</sequence>
<reference evidence="1" key="1">
    <citation type="submission" date="2017-02" db="UniProtKB">
        <authorList>
            <consortium name="WormBaseParasite"/>
        </authorList>
    </citation>
    <scope>IDENTIFICATION</scope>
</reference>
<accession>A0A0R3VZ75</accession>
<name>A0A0R3VZ75_TAEAS</name>
<protein>
    <submittedName>
        <fullName evidence="1">Uncharacterized protein</fullName>
    </submittedName>
</protein>
<dbReference type="WBParaSite" id="TASK_0000271901-mRNA-1">
    <property type="protein sequence ID" value="TASK_0000271901-mRNA-1"/>
    <property type="gene ID" value="TASK_0000271901"/>
</dbReference>
<organism evidence="1">
    <name type="scientific">Taenia asiatica</name>
    <name type="common">Asian tapeworm</name>
    <dbReference type="NCBI Taxonomy" id="60517"/>
    <lineage>
        <taxon>Eukaryota</taxon>
        <taxon>Metazoa</taxon>
        <taxon>Spiralia</taxon>
        <taxon>Lophotrochozoa</taxon>
        <taxon>Platyhelminthes</taxon>
        <taxon>Cestoda</taxon>
        <taxon>Eucestoda</taxon>
        <taxon>Cyclophyllidea</taxon>
        <taxon>Taeniidae</taxon>
        <taxon>Taenia</taxon>
    </lineage>
</organism>
<evidence type="ECO:0000313" key="1">
    <source>
        <dbReference type="WBParaSite" id="TASK_0000271901-mRNA-1"/>
    </source>
</evidence>